<keyword evidence="1" id="KW-0802">TPR repeat</keyword>
<name>A0A9W9QS11_PENBR</name>
<feature type="repeat" description="TPR" evidence="1">
    <location>
        <begin position="713"/>
        <end position="746"/>
    </location>
</feature>
<dbReference type="Pfam" id="PF13424">
    <property type="entry name" value="TPR_12"/>
    <property type="match status" value="4"/>
</dbReference>
<dbReference type="Pfam" id="PF13374">
    <property type="entry name" value="TPR_10"/>
    <property type="match status" value="1"/>
</dbReference>
<dbReference type="InterPro" id="IPR011990">
    <property type="entry name" value="TPR-like_helical_dom_sf"/>
</dbReference>
<dbReference type="PRINTS" id="PR00381">
    <property type="entry name" value="KINESINLIGHT"/>
</dbReference>
<protein>
    <submittedName>
        <fullName evidence="3">TPR repeat protein</fullName>
    </submittedName>
</protein>
<comment type="caution">
    <text evidence="3">The sequence shown here is derived from an EMBL/GenBank/DDBJ whole genome shotgun (WGS) entry which is preliminary data.</text>
</comment>
<evidence type="ECO:0000313" key="3">
    <source>
        <dbReference type="EMBL" id="KAJ5344404.1"/>
    </source>
</evidence>
<dbReference type="Proteomes" id="UP001147695">
    <property type="component" value="Unassembled WGS sequence"/>
</dbReference>
<dbReference type="SMART" id="SM00028">
    <property type="entry name" value="TPR"/>
    <property type="match status" value="8"/>
</dbReference>
<dbReference type="EMBL" id="JAPZBQ010000002">
    <property type="protein sequence ID" value="KAJ5344404.1"/>
    <property type="molecule type" value="Genomic_DNA"/>
</dbReference>
<dbReference type="AlphaFoldDB" id="A0A9W9QS11"/>
<reference evidence="3" key="1">
    <citation type="submission" date="2022-12" db="EMBL/GenBank/DDBJ databases">
        <authorList>
            <person name="Petersen C."/>
        </authorList>
    </citation>
    <scope>NUCLEOTIDE SEQUENCE</scope>
    <source>
        <strain evidence="3">IBT 35673</strain>
    </source>
</reference>
<sequence>MSGLEVIGGISAIITLLDTSIKFYDSTRNDVKLPETFESVRNRLPVLLHILQTCQNDLEPGKDSMPSDVCDALENILDSCNEKVRKLREIFEIVIPGEKDTWEKRYAKVIRRLGKGNKVEELMTTLTQDVQLIVNHNAVNSATPGQNAELEDILKEMKSVKISTLGEEHTALAFNSGGGAQTNNVNSGSGQQINNNAHVGTQNFQAVTFKHKEDFSFRGPVGVYLGQVRSITSELFVGRGSELDEIGKALHPDPMAQKQRRLVLGGMGGIGKTQLAIAYAESGRGSYTSGFWLNAVSEASLKDSFRLIASIIFDVEDPGVLEDKEIVRRVHQWLSTPKNTGWLLIFDNYDDPDQFRIDNYYPPASHGAIVVTSRRPGDVSGGTLDIKPFQNIEDSLAILQTRSKRENVQSDPNAKRLAERLAGLPLALATAGTFLHRSKFTFERYLHEYERRWNINPRSPVKLNEYEERTLYTTWDISYSRLENQYPEAAKMLKLLAYFDNQTLWYELFHAGLMDSSPVWLSEVITDDVNFDGVMGVLAEYYFLDTQQTSGSWSMHNCVHDWTLAALNKDIDATYYWYAFDCISASINDNDKNDFGKLSYSPLAAHATRLVQQRLCQNDVIYDIVPRRLGQASLIADLLRHQVLLLAAEQMYQRALAGREKALGADHTSTLQTVDDLGILYRAQGKLDQAEQMHQRALAGREKALGVDHTSTLQTVHNLGFLYWNQGKLDQAEQMYQRALAGREKVLGPDHTSTLSTVNNLGILYWQQGRLDQAEQMYQRALAGFEKALGADHTSTLESVDNLGIIYRDQGKLDQAEQMHQRTLAGFEKALGADHRSTLKTVNNLGIVYRDQGKLDQAEQMHQRALAGFEKALGADHTSTLESVDNLGIIYRDQGKLDQTEQMHQRALAGLEEALGADHRSTLNTVNNLGIIYRDQGKLDQAEQIYHRALAGFEKALGADHRSTLNTVNNLGIVYRDQGKLDQAEQMYHRERLGKETRNTLNCFFK</sequence>
<feature type="repeat" description="TPR" evidence="1">
    <location>
        <begin position="755"/>
        <end position="788"/>
    </location>
</feature>
<feature type="domain" description="NACHT-NTPase and P-loop NTPases N-terminal" evidence="2">
    <location>
        <begin position="10"/>
        <end position="132"/>
    </location>
</feature>
<dbReference type="PROSITE" id="PS50005">
    <property type="entry name" value="TPR"/>
    <property type="match status" value="3"/>
</dbReference>
<dbReference type="Pfam" id="PF17107">
    <property type="entry name" value="SesA"/>
    <property type="match status" value="1"/>
</dbReference>
<dbReference type="PANTHER" id="PTHR46082:SF6">
    <property type="entry name" value="AAA+ ATPASE DOMAIN-CONTAINING PROTEIN-RELATED"/>
    <property type="match status" value="1"/>
</dbReference>
<dbReference type="Gene3D" id="3.40.50.300">
    <property type="entry name" value="P-loop containing nucleotide triphosphate hydrolases"/>
    <property type="match status" value="1"/>
</dbReference>
<feature type="repeat" description="TPR" evidence="1">
    <location>
        <begin position="923"/>
        <end position="956"/>
    </location>
</feature>
<dbReference type="GO" id="GO:0043531">
    <property type="term" value="F:ADP binding"/>
    <property type="evidence" value="ECO:0007669"/>
    <property type="project" value="InterPro"/>
</dbReference>
<evidence type="ECO:0000313" key="4">
    <source>
        <dbReference type="Proteomes" id="UP001147695"/>
    </source>
</evidence>
<dbReference type="PANTHER" id="PTHR46082">
    <property type="entry name" value="ATP/GTP-BINDING PROTEIN-RELATED"/>
    <property type="match status" value="1"/>
</dbReference>
<evidence type="ECO:0000259" key="2">
    <source>
        <dbReference type="Pfam" id="PF17107"/>
    </source>
</evidence>
<proteinExistence type="predicted"/>
<dbReference type="InterPro" id="IPR027417">
    <property type="entry name" value="P-loop_NTPase"/>
</dbReference>
<dbReference type="InterPro" id="IPR053137">
    <property type="entry name" value="NLR-like"/>
</dbReference>
<dbReference type="Gene3D" id="1.25.40.10">
    <property type="entry name" value="Tetratricopeptide repeat domain"/>
    <property type="match status" value="2"/>
</dbReference>
<evidence type="ECO:0000256" key="1">
    <source>
        <dbReference type="PROSITE-ProRule" id="PRU00339"/>
    </source>
</evidence>
<accession>A0A9W9QS11</accession>
<gene>
    <name evidence="3" type="ORF">N7452_002408</name>
</gene>
<organism evidence="3 4">
    <name type="scientific">Penicillium brevicompactum</name>
    <dbReference type="NCBI Taxonomy" id="5074"/>
    <lineage>
        <taxon>Eukaryota</taxon>
        <taxon>Fungi</taxon>
        <taxon>Dikarya</taxon>
        <taxon>Ascomycota</taxon>
        <taxon>Pezizomycotina</taxon>
        <taxon>Eurotiomycetes</taxon>
        <taxon>Eurotiomycetidae</taxon>
        <taxon>Eurotiales</taxon>
        <taxon>Aspergillaceae</taxon>
        <taxon>Penicillium</taxon>
    </lineage>
</organism>
<dbReference type="SUPFAM" id="SSF48452">
    <property type="entry name" value="TPR-like"/>
    <property type="match status" value="3"/>
</dbReference>
<dbReference type="InterPro" id="IPR042197">
    <property type="entry name" value="Apaf_helical"/>
</dbReference>
<reference evidence="3" key="2">
    <citation type="journal article" date="2023" name="IMA Fungus">
        <title>Comparative genomic study of the Penicillium genus elucidates a diverse pangenome and 15 lateral gene transfer events.</title>
        <authorList>
            <person name="Petersen C."/>
            <person name="Sorensen T."/>
            <person name="Nielsen M.R."/>
            <person name="Sondergaard T.E."/>
            <person name="Sorensen J.L."/>
            <person name="Fitzpatrick D.A."/>
            <person name="Frisvad J.C."/>
            <person name="Nielsen K.L."/>
        </authorList>
    </citation>
    <scope>NUCLEOTIDE SEQUENCE</scope>
    <source>
        <strain evidence="3">IBT 35673</strain>
    </source>
</reference>
<dbReference type="Gene3D" id="1.10.8.430">
    <property type="entry name" value="Helical domain of apoptotic protease-activating factors"/>
    <property type="match status" value="1"/>
</dbReference>
<dbReference type="InterPro" id="IPR031352">
    <property type="entry name" value="SesA"/>
</dbReference>
<dbReference type="SUPFAM" id="SSF52540">
    <property type="entry name" value="P-loop containing nucleoside triphosphate hydrolases"/>
    <property type="match status" value="1"/>
</dbReference>
<dbReference type="InterPro" id="IPR019734">
    <property type="entry name" value="TPR_rpt"/>
</dbReference>